<dbReference type="AlphaFoldDB" id="A0A1M7Q6S2"/>
<name>A0A1M7Q6S2_9BURK</name>
<dbReference type="RefSeq" id="WP_072785980.1">
    <property type="nucleotide sequence ID" value="NZ_FRCX01000006.1"/>
</dbReference>
<evidence type="ECO:0000313" key="5">
    <source>
        <dbReference type="Proteomes" id="UP000184339"/>
    </source>
</evidence>
<dbReference type="STRING" id="551987.SAMN05192549_106268"/>
<dbReference type="InterPro" id="IPR039536">
    <property type="entry name" value="TetR_C_Proteobacteria"/>
</dbReference>
<dbReference type="EMBL" id="FRCX01000006">
    <property type="protein sequence ID" value="SHN26135.1"/>
    <property type="molecule type" value="Genomic_DNA"/>
</dbReference>
<keyword evidence="5" id="KW-1185">Reference proteome</keyword>
<dbReference type="Pfam" id="PF00440">
    <property type="entry name" value="TetR_N"/>
    <property type="match status" value="1"/>
</dbReference>
<dbReference type="PANTHER" id="PTHR30055:SF146">
    <property type="entry name" value="HTH-TYPE TRANSCRIPTIONAL DUAL REGULATOR CECR"/>
    <property type="match status" value="1"/>
</dbReference>
<dbReference type="PANTHER" id="PTHR30055">
    <property type="entry name" value="HTH-TYPE TRANSCRIPTIONAL REGULATOR RUTR"/>
    <property type="match status" value="1"/>
</dbReference>
<feature type="domain" description="HTH tetR-type" evidence="3">
    <location>
        <begin position="22"/>
        <end position="83"/>
    </location>
</feature>
<sequence length="215" mass="23684">MTFTQDPPPVAPAGRPTRDASEQLLNRIMDAARAEFLAKGGIQGASMEGIAAAAGCSKLTLYRRFGSKEELFMALVKARAPDYASQFHLDLHQPPAQVLYELGLIIAAFFFKPEHLKFIRLVVAEMPRVPGLAELIQAEGDRFREPVRKCLEALKSSGQGTFDDSTLAAIQFINLCVLGHFYLLAGYSSEQVSPERQEVLVRSAVTLFVSTHFRA</sequence>
<dbReference type="InterPro" id="IPR050109">
    <property type="entry name" value="HTH-type_TetR-like_transc_reg"/>
</dbReference>
<dbReference type="InterPro" id="IPR001647">
    <property type="entry name" value="HTH_TetR"/>
</dbReference>
<reference evidence="5" key="1">
    <citation type="submission" date="2016-11" db="EMBL/GenBank/DDBJ databases">
        <authorList>
            <person name="Varghese N."/>
            <person name="Submissions S."/>
        </authorList>
    </citation>
    <scope>NUCLEOTIDE SEQUENCE [LARGE SCALE GENOMIC DNA]</scope>
    <source>
        <strain evidence="5">Sac-22</strain>
    </source>
</reference>
<dbReference type="SUPFAM" id="SSF46689">
    <property type="entry name" value="Homeodomain-like"/>
    <property type="match status" value="1"/>
</dbReference>
<protein>
    <submittedName>
        <fullName evidence="4">DNA-binding transcriptional regulator, AcrR family</fullName>
    </submittedName>
</protein>
<dbReference type="Pfam" id="PF14246">
    <property type="entry name" value="TetR_C_7"/>
    <property type="match status" value="1"/>
</dbReference>
<evidence type="ECO:0000256" key="2">
    <source>
        <dbReference type="PROSITE-ProRule" id="PRU00335"/>
    </source>
</evidence>
<dbReference type="GO" id="GO:0000976">
    <property type="term" value="F:transcription cis-regulatory region binding"/>
    <property type="evidence" value="ECO:0007669"/>
    <property type="project" value="TreeGrafter"/>
</dbReference>
<evidence type="ECO:0000259" key="3">
    <source>
        <dbReference type="PROSITE" id="PS50977"/>
    </source>
</evidence>
<gene>
    <name evidence="4" type="ORF">SAMN05192549_106268</name>
</gene>
<dbReference type="InterPro" id="IPR009057">
    <property type="entry name" value="Homeodomain-like_sf"/>
</dbReference>
<accession>A0A1M7Q6S2</accession>
<dbReference type="Gene3D" id="1.10.357.10">
    <property type="entry name" value="Tetracycline Repressor, domain 2"/>
    <property type="match status" value="1"/>
</dbReference>
<keyword evidence="1 2" id="KW-0238">DNA-binding</keyword>
<dbReference type="GO" id="GO:0003700">
    <property type="term" value="F:DNA-binding transcription factor activity"/>
    <property type="evidence" value="ECO:0007669"/>
    <property type="project" value="TreeGrafter"/>
</dbReference>
<dbReference type="Gene3D" id="1.10.10.60">
    <property type="entry name" value="Homeodomain-like"/>
    <property type="match status" value="1"/>
</dbReference>
<proteinExistence type="predicted"/>
<organism evidence="4 5">
    <name type="scientific">Duganella sacchari</name>
    <dbReference type="NCBI Taxonomy" id="551987"/>
    <lineage>
        <taxon>Bacteria</taxon>
        <taxon>Pseudomonadati</taxon>
        <taxon>Pseudomonadota</taxon>
        <taxon>Betaproteobacteria</taxon>
        <taxon>Burkholderiales</taxon>
        <taxon>Oxalobacteraceae</taxon>
        <taxon>Telluria group</taxon>
        <taxon>Duganella</taxon>
    </lineage>
</organism>
<evidence type="ECO:0000313" key="4">
    <source>
        <dbReference type="EMBL" id="SHN26135.1"/>
    </source>
</evidence>
<feature type="DNA-binding region" description="H-T-H motif" evidence="2">
    <location>
        <begin position="46"/>
        <end position="65"/>
    </location>
</feature>
<evidence type="ECO:0000256" key="1">
    <source>
        <dbReference type="ARBA" id="ARBA00023125"/>
    </source>
</evidence>
<dbReference type="Proteomes" id="UP000184339">
    <property type="component" value="Unassembled WGS sequence"/>
</dbReference>
<dbReference type="PROSITE" id="PS50977">
    <property type="entry name" value="HTH_TETR_2"/>
    <property type="match status" value="1"/>
</dbReference>